<evidence type="ECO:0000313" key="3">
    <source>
        <dbReference type="EMBL" id="PXX91634.1"/>
    </source>
</evidence>
<dbReference type="GO" id="GO:0005886">
    <property type="term" value="C:plasma membrane"/>
    <property type="evidence" value="ECO:0007669"/>
    <property type="project" value="TreeGrafter"/>
</dbReference>
<organism evidence="3 4">
    <name type="scientific">Marinobacter vulgaris</name>
    <dbReference type="NCBI Taxonomy" id="1928331"/>
    <lineage>
        <taxon>Bacteria</taxon>
        <taxon>Pseudomonadati</taxon>
        <taxon>Pseudomonadota</taxon>
        <taxon>Gammaproteobacteria</taxon>
        <taxon>Pseudomonadales</taxon>
        <taxon>Marinobacteraceae</taxon>
        <taxon>Marinobacter</taxon>
    </lineage>
</organism>
<evidence type="ECO:0000313" key="4">
    <source>
        <dbReference type="Proteomes" id="UP000253987"/>
    </source>
</evidence>
<dbReference type="Proteomes" id="UP000253987">
    <property type="component" value="Unassembled WGS sequence"/>
</dbReference>
<protein>
    <recommendedName>
        <fullName evidence="2">AsmA domain-containing protein</fullName>
    </recommendedName>
</protein>
<dbReference type="PANTHER" id="PTHR30441">
    <property type="entry name" value="DUF748 DOMAIN-CONTAINING PROTEIN"/>
    <property type="match status" value="1"/>
</dbReference>
<dbReference type="InterPro" id="IPR052894">
    <property type="entry name" value="AsmA-related"/>
</dbReference>
<dbReference type="Pfam" id="PF05170">
    <property type="entry name" value="AsmA"/>
    <property type="match status" value="2"/>
</dbReference>
<feature type="region of interest" description="Disordered" evidence="1">
    <location>
        <begin position="924"/>
        <end position="945"/>
    </location>
</feature>
<gene>
    <name evidence="3" type="ORF">DIT71_07070</name>
</gene>
<dbReference type="GO" id="GO:0090313">
    <property type="term" value="P:regulation of protein targeting to membrane"/>
    <property type="evidence" value="ECO:0007669"/>
    <property type="project" value="TreeGrafter"/>
</dbReference>
<feature type="domain" description="AsmA" evidence="2">
    <location>
        <begin position="818"/>
        <end position="1127"/>
    </location>
</feature>
<reference evidence="3 4" key="2">
    <citation type="submission" date="2018-06" db="EMBL/GenBank/DDBJ databases">
        <title>Marinobactersediminissp. nov, a moderately halophilic bacterium isolated from marine solar saltern.</title>
        <authorList>
            <person name="Zhang Y."/>
        </authorList>
    </citation>
    <scope>NUCLEOTIDE SEQUENCE [LARGE SCALE GENOMIC DNA]</scope>
    <source>
        <strain evidence="3 4">F01</strain>
    </source>
</reference>
<evidence type="ECO:0000256" key="1">
    <source>
        <dbReference type="SAM" id="MobiDB-lite"/>
    </source>
</evidence>
<dbReference type="EMBL" id="QFWX01000003">
    <property type="protein sequence ID" value="PXX91634.1"/>
    <property type="molecule type" value="Genomic_DNA"/>
</dbReference>
<evidence type="ECO:0000259" key="2">
    <source>
        <dbReference type="Pfam" id="PF05170"/>
    </source>
</evidence>
<dbReference type="InterPro" id="IPR007844">
    <property type="entry name" value="AsmA"/>
</dbReference>
<name>A0A2V3ZKR0_9GAMM</name>
<reference evidence="4" key="1">
    <citation type="submission" date="2018-05" db="EMBL/GenBank/DDBJ databases">
        <authorList>
            <person name="Lu D."/>
        </authorList>
    </citation>
    <scope>NUCLEOTIDE SEQUENCE [LARGE SCALE GENOMIC DNA]</scope>
    <source>
        <strain evidence="4">F01</strain>
    </source>
</reference>
<proteinExistence type="predicted"/>
<sequence>MLKTEPVMDMTKNRTPLKITLRVLQWALAAFLALLVVAVLAIELMSWNFLKGPITDQVEAMTGRDMEITGDISVSVLPRPHLEVGKMTLANADWAQTPEMLTVGSLELEPSITSLFRGEPALKSLTVTEPTLNLESREDKPGNWVLPEMTDSGKADGGAGLPLAVEQLNVHDAKIRYSPPETERPQMLSLASLVLDGDRLSLNGEAGIWSGGERLVVPVELSAAADPGFANSQWGLSDIQARAGEVRIDGNIDVDTGSSPLSITGKLHSPSINVTEILAALPESRASEEPTAVSIPVLPDLRGDIRLAVDELILKPATFSNVEARLRPGQHELILETLSFDVARGRGEARAHLVSNAGFLNAKARLDLQQVGLDGTGQNAEPATTLDAELELGLSKMQQTPSLKLKTLLEHLDVEVARASYRTRGPDTAAGSDLDLNLQQAGDPQAPVLSLTGRFQGKPLDMTLEGAPLTELAEDLTNYRLQAQAQSGELFAWADTQLGALLTPESFGGNLVLQGDDGQDLEDWIGVPLPTLPAYRLSGRLSRDGELWSVTSLDGHIGVSYLDGEFHFRTTDRLVVNVDLQADRIELAQFMAQSSQRTPAATGLAEPRSADSPLSALRRFDGQLNLRAGALVLPETPEVTNLTLSASLDSARLRVEPLDFDIARGHWRSSVALDAADQPASGIIDATFENISLSLLGDTFTPLEDRLGKLSGRLHLGMTESLAVDQQEDLVLPFIGRLFFEPSQLTFTDPEADTDMTLSLRTEGLDSPEANEQTFLIDGDGVYDGSPFTLRFRGDPLLAARHPDRPYSLELTSAVVDSQIEVRGTVLRPFALKGLDLLLDLEGPNPNRLSRLLGVPLPDLPPYSLAGDLSYRDDRWTFKNMDGVVGDSDLGGQVGLDISSSPPHLTGELYSDSVELEDLGVLAGAEPDSADRESQTDSTGGDGKRFVLPDQSLITSAWQDLSAEVRYRGKSVRAAGIPLSNVVIDFELADGRALFEPLGFGVGDGQVDFNLDIDSRPAPPEGTLQVEVQAVNLDKALSNWDLANDSVGTVAGQGKFWVNGSSIADLLGSADGGMVMLMTQGKLDALMVELAGLDATQSFLSWARGRDPIPIDCAYADLQTRDGVVRFDTLAVDTTDTSFSGIGTVNFNNERLDITIFAHPKDVSVLSARSPLHLGGTFNDPEPGLQTGNMAVQLASSVALAAVTTPVAALLPLLDLGTGNELPYCDGLIGRSMEAISENPEGKNKSENNER</sequence>
<keyword evidence="4" id="KW-1185">Reference proteome</keyword>
<feature type="domain" description="AsmA" evidence="2">
    <location>
        <begin position="20"/>
        <end position="206"/>
    </location>
</feature>
<dbReference type="PANTHER" id="PTHR30441:SF9">
    <property type="entry name" value="ASMA FAMILY PROTEIN YHJG"/>
    <property type="match status" value="1"/>
</dbReference>
<comment type="caution">
    <text evidence="3">The sequence shown here is derived from an EMBL/GenBank/DDBJ whole genome shotgun (WGS) entry which is preliminary data.</text>
</comment>
<dbReference type="AlphaFoldDB" id="A0A2V3ZKR0"/>
<accession>A0A2V3ZKR0</accession>